<dbReference type="Pfam" id="PF04193">
    <property type="entry name" value="PQ-loop"/>
    <property type="match status" value="1"/>
</dbReference>
<evidence type="ECO:0000256" key="2">
    <source>
        <dbReference type="ARBA" id="ARBA00022692"/>
    </source>
</evidence>
<feature type="transmembrane region" description="Helical" evidence="5">
    <location>
        <begin position="84"/>
        <end position="105"/>
    </location>
</feature>
<accession>Q64BS5</accession>
<evidence type="ECO:0008006" key="7">
    <source>
        <dbReference type="Google" id="ProtNLM"/>
    </source>
</evidence>
<evidence type="ECO:0000256" key="1">
    <source>
        <dbReference type="ARBA" id="ARBA00004141"/>
    </source>
</evidence>
<feature type="transmembrane region" description="Helical" evidence="5">
    <location>
        <begin position="59"/>
        <end position="78"/>
    </location>
</feature>
<keyword evidence="2 5" id="KW-0812">Transmembrane</keyword>
<evidence type="ECO:0000256" key="4">
    <source>
        <dbReference type="ARBA" id="ARBA00023136"/>
    </source>
</evidence>
<dbReference type="EMBL" id="AY714843">
    <property type="protein sequence ID" value="AAU83152.1"/>
    <property type="molecule type" value="Genomic_DNA"/>
</dbReference>
<gene>
    <name evidence="6" type="ORF">GZ26G2_22</name>
</gene>
<comment type="subcellular location">
    <subcellularLocation>
        <location evidence="1">Membrane</location>
        <topology evidence="1">Multi-pass membrane protein</topology>
    </subcellularLocation>
</comment>
<proteinExistence type="predicted"/>
<dbReference type="GO" id="GO:0016020">
    <property type="term" value="C:membrane"/>
    <property type="evidence" value="ECO:0007669"/>
    <property type="project" value="UniProtKB-SubCell"/>
</dbReference>
<sequence length="113" mass="12923">MICGICLATFYLDIQIQLVYYMTMFWTILGLIAGLLCISSYVPQILKGHQTKKLDDISYHLMSFMGSGMFLWILYGIHIGSIPLIVTNVMGVSCNSLLLFMKYSYARNNRMDM</sequence>
<evidence type="ECO:0000313" key="6">
    <source>
        <dbReference type="EMBL" id="AAU83152.1"/>
    </source>
</evidence>
<feature type="transmembrane region" description="Helical" evidence="5">
    <location>
        <begin position="18"/>
        <end position="38"/>
    </location>
</feature>
<evidence type="ECO:0000256" key="5">
    <source>
        <dbReference type="SAM" id="Phobius"/>
    </source>
</evidence>
<evidence type="ECO:0000256" key="3">
    <source>
        <dbReference type="ARBA" id="ARBA00022989"/>
    </source>
</evidence>
<protein>
    <recommendedName>
        <fullName evidence="7">MtN3 and saliva related transmembrane protein</fullName>
    </recommendedName>
</protein>
<keyword evidence="3 5" id="KW-1133">Transmembrane helix</keyword>
<name>Q64BS5_UNCAG</name>
<reference evidence="6" key="1">
    <citation type="journal article" date="2004" name="Science">
        <title>Reverse methanogenesis: testing the hypothesis with environmental genomics.</title>
        <authorList>
            <person name="Hallam S.J."/>
            <person name="Putnam N."/>
            <person name="Preston C.M."/>
            <person name="Detter J.C."/>
            <person name="Rokhsar D."/>
            <person name="Richardson P.M."/>
            <person name="DeLong E.F."/>
        </authorList>
    </citation>
    <scope>NUCLEOTIDE SEQUENCE</scope>
</reference>
<keyword evidence="4 5" id="KW-0472">Membrane</keyword>
<dbReference type="InterPro" id="IPR006603">
    <property type="entry name" value="PQ-loop_rpt"/>
</dbReference>
<dbReference type="Gene3D" id="1.20.1280.290">
    <property type="match status" value="1"/>
</dbReference>
<dbReference type="AlphaFoldDB" id="Q64BS5"/>
<organism evidence="6">
    <name type="scientific">Uncultured archaeon GZfos26G2</name>
    <dbReference type="NCBI Taxonomy" id="3386331"/>
    <lineage>
        <taxon>Archaea</taxon>
        <taxon>Methanobacteriati</taxon>
        <taxon>Methanobacteriota</taxon>
        <taxon>Stenosarchaea group</taxon>
        <taxon>Methanomicrobia</taxon>
        <taxon>Candidatus Methanophagales</taxon>
        <taxon>Candidatus Methanophagaceae</taxon>
        <taxon>Candidatus Methanophaga</taxon>
    </lineage>
</organism>